<comment type="caution">
    <text evidence="6">The sequence shown here is derived from an EMBL/GenBank/DDBJ whole genome shotgun (WGS) entry which is preliminary data.</text>
</comment>
<dbReference type="Pfam" id="PF01976">
    <property type="entry name" value="DUF116"/>
    <property type="match status" value="1"/>
</dbReference>
<name>A0A2T5C0V2_9BACT</name>
<evidence type="ECO:0000256" key="5">
    <source>
        <dbReference type="ARBA" id="ARBA00022842"/>
    </source>
</evidence>
<reference evidence="6 7" key="1">
    <citation type="submission" date="2018-04" db="EMBL/GenBank/DDBJ databases">
        <title>Genomic Encyclopedia of Archaeal and Bacterial Type Strains, Phase II (KMG-II): from individual species to whole genera.</title>
        <authorList>
            <person name="Goeker M."/>
        </authorList>
    </citation>
    <scope>NUCLEOTIDE SEQUENCE [LARGE SCALE GENOMIC DNA]</scope>
    <source>
        <strain evidence="6 7">DSM 28823</strain>
    </source>
</reference>
<gene>
    <name evidence="6" type="ORF">C8N47_110119</name>
</gene>
<dbReference type="GO" id="GO:0004659">
    <property type="term" value="F:prenyltransferase activity"/>
    <property type="evidence" value="ECO:0007669"/>
    <property type="project" value="InterPro"/>
</dbReference>
<proteinExistence type="inferred from homology"/>
<organism evidence="6 7">
    <name type="scientific">Mangrovibacterium marinum</name>
    <dbReference type="NCBI Taxonomy" id="1639118"/>
    <lineage>
        <taxon>Bacteria</taxon>
        <taxon>Pseudomonadati</taxon>
        <taxon>Bacteroidota</taxon>
        <taxon>Bacteroidia</taxon>
        <taxon>Marinilabiliales</taxon>
        <taxon>Prolixibacteraceae</taxon>
        <taxon>Mangrovibacterium</taxon>
    </lineage>
</organism>
<dbReference type="SFLD" id="SFLDS00005">
    <property type="entry name" value="Isoprenoid_Synthase_Type_I"/>
    <property type="match status" value="1"/>
</dbReference>
<dbReference type="Pfam" id="PF00348">
    <property type="entry name" value="polyprenyl_synt"/>
    <property type="match status" value="1"/>
</dbReference>
<dbReference type="PANTHER" id="PTHR12001:SF69">
    <property type="entry name" value="ALL TRANS-POLYPRENYL-DIPHOSPHATE SYNTHASE PDSS1"/>
    <property type="match status" value="1"/>
</dbReference>
<keyword evidence="4" id="KW-0479">Metal-binding</keyword>
<dbReference type="GO" id="GO:0008299">
    <property type="term" value="P:isoprenoid biosynthetic process"/>
    <property type="evidence" value="ECO:0007669"/>
    <property type="project" value="InterPro"/>
</dbReference>
<sequence length="530" mass="59430">MDLELTDNRQRMMKTTLKYNIPETLAQRSKLRKAIDSFVSEKQLSPPLSMEQLSDMATQLSQKHELEPGTQGWLMVELNNCVWRETVASIPFEKRILLLPKCLSNSAKCKADVDEFGLLCNLCSNCSIPDLQDKAESLGMMSIVAEGFTSVISLIENKVVDTVIGVSCLHSLEKAFPLLINHAVPGLAIPLNNDGCKDTTVDLAYVNQLMSLHSEKESNMLDYNQLKHTLHEWFSKDNLQQVLSPLSDPTSLIAREWLSNDGKRWRPYLLAASYLALSGEKEIPKELQLAAIAIECFHKASLVHDDIEDDDDLRYGKETVNAAHGVPMAINVGDMYLGEGYRLLAQCGKMELIKVAAEAHLALCKGQGLELGWSRHPRQFNMDFVLEVFCNKTVPAFDVSLMMGVICSNNDLHLRQQLNDYSRALGIAYQLQDDIEDFETDAPLSTRPSAVLAAMFELHPDEDFINALLYSTDLKAFLGTKQNTAILKSAINKVQELVEAYRLQAIQALEGVKNIELKRLLFRVTKKILK</sequence>
<dbReference type="GO" id="GO:0046872">
    <property type="term" value="F:metal ion binding"/>
    <property type="evidence" value="ECO:0007669"/>
    <property type="project" value="UniProtKB-KW"/>
</dbReference>
<dbReference type="Proteomes" id="UP000243525">
    <property type="component" value="Unassembled WGS sequence"/>
</dbReference>
<evidence type="ECO:0000313" key="7">
    <source>
        <dbReference type="Proteomes" id="UP000243525"/>
    </source>
</evidence>
<evidence type="ECO:0000256" key="4">
    <source>
        <dbReference type="ARBA" id="ARBA00022723"/>
    </source>
</evidence>
<dbReference type="InterPro" id="IPR033749">
    <property type="entry name" value="Polyprenyl_synt_CS"/>
</dbReference>
<accession>A0A2T5C0V2</accession>
<comment type="similarity">
    <text evidence="2">Belongs to the FPP/GGPP synthase family.</text>
</comment>
<dbReference type="Gene3D" id="1.10.600.10">
    <property type="entry name" value="Farnesyl Diphosphate Synthase"/>
    <property type="match status" value="1"/>
</dbReference>
<protein>
    <submittedName>
        <fullName evidence="6">Geranylgeranyl pyrophosphate synthase</fullName>
    </submittedName>
</protein>
<dbReference type="SUPFAM" id="SSF48576">
    <property type="entry name" value="Terpenoid synthases"/>
    <property type="match status" value="1"/>
</dbReference>
<dbReference type="EMBL" id="QAAD01000010">
    <property type="protein sequence ID" value="PTN08233.1"/>
    <property type="molecule type" value="Genomic_DNA"/>
</dbReference>
<dbReference type="InterPro" id="IPR008949">
    <property type="entry name" value="Isoprenoid_synthase_dom_sf"/>
</dbReference>
<dbReference type="AlphaFoldDB" id="A0A2T5C0V2"/>
<keyword evidence="5" id="KW-0460">Magnesium</keyword>
<keyword evidence="3" id="KW-0808">Transferase</keyword>
<keyword evidence="7" id="KW-1185">Reference proteome</keyword>
<evidence type="ECO:0000256" key="1">
    <source>
        <dbReference type="ARBA" id="ARBA00001946"/>
    </source>
</evidence>
<dbReference type="InterPro" id="IPR002829">
    <property type="entry name" value="DUF116"/>
</dbReference>
<comment type="cofactor">
    <cofactor evidence="1">
        <name>Mg(2+)</name>
        <dbReference type="ChEBI" id="CHEBI:18420"/>
    </cofactor>
</comment>
<evidence type="ECO:0000256" key="2">
    <source>
        <dbReference type="ARBA" id="ARBA00006706"/>
    </source>
</evidence>
<evidence type="ECO:0000256" key="3">
    <source>
        <dbReference type="ARBA" id="ARBA00022679"/>
    </source>
</evidence>
<dbReference type="PANTHER" id="PTHR12001">
    <property type="entry name" value="GERANYLGERANYL PYROPHOSPHATE SYNTHASE"/>
    <property type="match status" value="1"/>
</dbReference>
<dbReference type="InterPro" id="IPR000092">
    <property type="entry name" value="Polyprenyl_synt"/>
</dbReference>
<evidence type="ECO:0000313" key="6">
    <source>
        <dbReference type="EMBL" id="PTN08233.1"/>
    </source>
</evidence>
<dbReference type="PROSITE" id="PS00444">
    <property type="entry name" value="POLYPRENYL_SYNTHASE_2"/>
    <property type="match status" value="1"/>
</dbReference>